<dbReference type="Gene3D" id="3.30.420.150">
    <property type="entry name" value="Exopolyphosphatase. Domain 2"/>
    <property type="match status" value="1"/>
</dbReference>
<dbReference type="EMBL" id="UINC01030374">
    <property type="protein sequence ID" value="SVB14669.1"/>
    <property type="molecule type" value="Genomic_DNA"/>
</dbReference>
<evidence type="ECO:0000259" key="1">
    <source>
        <dbReference type="Pfam" id="PF02541"/>
    </source>
</evidence>
<dbReference type="Pfam" id="PF02541">
    <property type="entry name" value="Ppx-GppA"/>
    <property type="match status" value="1"/>
</dbReference>
<dbReference type="SUPFAM" id="SSF53067">
    <property type="entry name" value="Actin-like ATPase domain"/>
    <property type="match status" value="2"/>
</dbReference>
<proteinExistence type="predicted"/>
<reference evidence="2" key="1">
    <citation type="submission" date="2018-05" db="EMBL/GenBank/DDBJ databases">
        <authorList>
            <person name="Lanie J.A."/>
            <person name="Ng W.-L."/>
            <person name="Kazmierczak K.M."/>
            <person name="Andrzejewski T.M."/>
            <person name="Davidsen T.M."/>
            <person name="Wayne K.J."/>
            <person name="Tettelin H."/>
            <person name="Glass J.I."/>
            <person name="Rusch D."/>
            <person name="Podicherti R."/>
            <person name="Tsui H.-C.T."/>
            <person name="Winkler M.E."/>
        </authorList>
    </citation>
    <scope>NUCLEOTIDE SEQUENCE</scope>
</reference>
<accession>A0A382BM07</accession>
<dbReference type="CDD" id="cd24054">
    <property type="entry name" value="ASKHA_NBD_AaPPX-GppA_MtPPX2-like"/>
    <property type="match status" value="1"/>
</dbReference>
<feature type="domain" description="Ppx/GppA phosphatase N-terminal" evidence="1">
    <location>
        <begin position="27"/>
        <end position="310"/>
    </location>
</feature>
<sequence length="311" mass="33067">MDDPPKNQTQNRRAIIDVGSNSVKLLIADVIEGVVTPIVHKGEQTRLGRGVFDTGRLRPEAISDTARVVSAFAARAKEEGAETVRVLATSAVREAGNSDQLAAAIAAGGLELEIIDGQTEAELVLRGVRSLPDLATGPLAIIDVGGGSTELLVADDATLRLQHSFALGTVRWLGSYSVSETPTAAERAKLAQALDDFLDEQVTPKLGDVPLPGTLVGAGGTPVFLSRIFQERDDLAADEIESLRLSLPEVQTLTNRLWQMPLAARGELPGLPANRADVILFGAAIYEAVMMRCGFSELRPTLRGVRYGALL</sequence>
<dbReference type="GO" id="GO:0016462">
    <property type="term" value="F:pyrophosphatase activity"/>
    <property type="evidence" value="ECO:0007669"/>
    <property type="project" value="TreeGrafter"/>
</dbReference>
<dbReference type="InterPro" id="IPR043129">
    <property type="entry name" value="ATPase_NBD"/>
</dbReference>
<gene>
    <name evidence="2" type="ORF">METZ01_LOCUS167523</name>
</gene>
<dbReference type="PANTHER" id="PTHR30005:SF0">
    <property type="entry name" value="RETROGRADE REGULATION PROTEIN 2"/>
    <property type="match status" value="1"/>
</dbReference>
<organism evidence="2">
    <name type="scientific">marine metagenome</name>
    <dbReference type="NCBI Taxonomy" id="408172"/>
    <lineage>
        <taxon>unclassified sequences</taxon>
        <taxon>metagenomes</taxon>
        <taxon>ecological metagenomes</taxon>
    </lineage>
</organism>
<dbReference type="Gene3D" id="3.30.420.40">
    <property type="match status" value="1"/>
</dbReference>
<protein>
    <recommendedName>
        <fullName evidence="1">Ppx/GppA phosphatase N-terminal domain-containing protein</fullName>
    </recommendedName>
</protein>
<name>A0A382BM07_9ZZZZ</name>
<dbReference type="PANTHER" id="PTHR30005">
    <property type="entry name" value="EXOPOLYPHOSPHATASE"/>
    <property type="match status" value="1"/>
</dbReference>
<dbReference type="InterPro" id="IPR003695">
    <property type="entry name" value="Ppx_GppA_N"/>
</dbReference>
<dbReference type="InterPro" id="IPR050273">
    <property type="entry name" value="GppA/Ppx_hydrolase"/>
</dbReference>
<dbReference type="AlphaFoldDB" id="A0A382BM07"/>
<evidence type="ECO:0000313" key="2">
    <source>
        <dbReference type="EMBL" id="SVB14669.1"/>
    </source>
</evidence>